<dbReference type="RefSeq" id="WP_278675891.1">
    <property type="nucleotide sequence ID" value="NZ_DYVT01000110.1"/>
</dbReference>
<organism evidence="1 2">
    <name type="scientific">Staphylococcus kloosii</name>
    <dbReference type="NCBI Taxonomy" id="29384"/>
    <lineage>
        <taxon>Bacteria</taxon>
        <taxon>Bacillati</taxon>
        <taxon>Bacillota</taxon>
        <taxon>Bacilli</taxon>
        <taxon>Bacillales</taxon>
        <taxon>Staphylococcaceae</taxon>
        <taxon>Staphylococcus</taxon>
    </lineage>
</organism>
<evidence type="ECO:0000313" key="1">
    <source>
        <dbReference type="EMBL" id="HJF68548.1"/>
    </source>
</evidence>
<reference evidence="1" key="2">
    <citation type="submission" date="2021-09" db="EMBL/GenBank/DDBJ databases">
        <authorList>
            <person name="Gilroy R."/>
        </authorList>
    </citation>
    <scope>NUCLEOTIDE SEQUENCE</scope>
    <source>
        <strain evidence="1">CHK149-3286</strain>
    </source>
</reference>
<proteinExistence type="predicted"/>
<dbReference type="EMBL" id="DYVT01000110">
    <property type="protein sequence ID" value="HJF68548.1"/>
    <property type="molecule type" value="Genomic_DNA"/>
</dbReference>
<accession>A0A921H0N1</accession>
<comment type="caution">
    <text evidence="1">The sequence shown here is derived from an EMBL/GenBank/DDBJ whole genome shotgun (WGS) entry which is preliminary data.</text>
</comment>
<dbReference type="InterPro" id="IPR010982">
    <property type="entry name" value="Lambda_DNA-bd_dom_sf"/>
</dbReference>
<dbReference type="GO" id="GO:0003677">
    <property type="term" value="F:DNA binding"/>
    <property type="evidence" value="ECO:0007669"/>
    <property type="project" value="InterPro"/>
</dbReference>
<gene>
    <name evidence="1" type="ORF">K8V85_09585</name>
</gene>
<evidence type="ECO:0000313" key="2">
    <source>
        <dbReference type="Proteomes" id="UP000706163"/>
    </source>
</evidence>
<sequence length="63" mass="7533">MYFYDLDEIKGKMKEKKLSVREMAKDINMSRTGLHNILKGHTSFDKVYLGSYKKIVNYLWKEV</sequence>
<dbReference type="AlphaFoldDB" id="A0A921H0N1"/>
<dbReference type="SUPFAM" id="SSF47413">
    <property type="entry name" value="lambda repressor-like DNA-binding domains"/>
    <property type="match status" value="1"/>
</dbReference>
<protein>
    <submittedName>
        <fullName evidence="1">Helix-turn-helix transcriptional regulator</fullName>
    </submittedName>
</protein>
<dbReference type="Proteomes" id="UP000706163">
    <property type="component" value="Unassembled WGS sequence"/>
</dbReference>
<name>A0A921H0N1_9STAP</name>
<reference evidence="1" key="1">
    <citation type="journal article" date="2021" name="PeerJ">
        <title>Extensive microbial diversity within the chicken gut microbiome revealed by metagenomics and culture.</title>
        <authorList>
            <person name="Gilroy R."/>
            <person name="Ravi A."/>
            <person name="Getino M."/>
            <person name="Pursley I."/>
            <person name="Horton D.L."/>
            <person name="Alikhan N.F."/>
            <person name="Baker D."/>
            <person name="Gharbi K."/>
            <person name="Hall N."/>
            <person name="Watson M."/>
            <person name="Adriaenssens E.M."/>
            <person name="Foster-Nyarko E."/>
            <person name="Jarju S."/>
            <person name="Secka A."/>
            <person name="Antonio M."/>
            <person name="Oren A."/>
            <person name="Chaudhuri R.R."/>
            <person name="La Ragione R."/>
            <person name="Hildebrand F."/>
            <person name="Pallen M.J."/>
        </authorList>
    </citation>
    <scope>NUCLEOTIDE SEQUENCE</scope>
    <source>
        <strain evidence="1">CHK149-3286</strain>
    </source>
</reference>